<dbReference type="EMBL" id="CVTD020000015">
    <property type="protein sequence ID" value="CRZ34566.1"/>
    <property type="molecule type" value="Genomic_DNA"/>
</dbReference>
<evidence type="ECO:0000256" key="6">
    <source>
        <dbReference type="ARBA" id="ARBA00023225"/>
    </source>
</evidence>
<name>A0A0H5SIF5_HERHM</name>
<keyword evidence="10" id="KW-1185">Reference proteome</keyword>
<keyword evidence="5" id="KW-0653">Protein transport</keyword>
<evidence type="ECO:0000256" key="1">
    <source>
        <dbReference type="ARBA" id="ARBA00003041"/>
    </source>
</evidence>
<comment type="similarity">
    <text evidence="2">Belongs to the FliH family.</text>
</comment>
<evidence type="ECO:0000256" key="3">
    <source>
        <dbReference type="ARBA" id="ARBA00022448"/>
    </source>
</evidence>
<keyword evidence="4" id="KW-1005">Bacterial flagellum biogenesis</keyword>
<keyword evidence="6" id="KW-1006">Bacterial flagellum protein export</keyword>
<sequence length="256" mass="29326">MSNIIKAYSVQYKTGSKILIDYKDKVSEIEEKRLNKISQVQNEGEFEEGLQAVVVDQIKTEEEIKKETEQILEDARIKAAEILEEAKQEAVRIKEEAFKQASKQGYDEGIKKAGKEAEKLRQELNEQKLRQEKEYQMLLSQIEGNVAELVASLVTKITGILTEDKTDIILYLVEKGLRAYDNLDSYNIRVSSEDYDLLLSKKDYLEEITGCQIQISKDLHLMKNQCVIESENKVIDCSLDVQLNNLVNDLKLLSCI</sequence>
<dbReference type="GO" id="GO:0005829">
    <property type="term" value="C:cytosol"/>
    <property type="evidence" value="ECO:0007669"/>
    <property type="project" value="TreeGrafter"/>
</dbReference>
<dbReference type="InterPro" id="IPR018035">
    <property type="entry name" value="Flagellar_FliH/T3SS_HrpE"/>
</dbReference>
<evidence type="ECO:0000259" key="8">
    <source>
        <dbReference type="Pfam" id="PF02108"/>
    </source>
</evidence>
<gene>
    <name evidence="9" type="ORF">HHT355_1365</name>
</gene>
<keyword evidence="3" id="KW-0813">Transport</keyword>
<dbReference type="AlphaFoldDB" id="A0A0H5SIF5"/>
<evidence type="ECO:0000313" key="9">
    <source>
        <dbReference type="EMBL" id="CRZ34566.1"/>
    </source>
</evidence>
<dbReference type="OrthoDB" id="9786341at2"/>
<dbReference type="InterPro" id="IPR051472">
    <property type="entry name" value="T3SS_Stator/FliH"/>
</dbReference>
<feature type="coiled-coil region" evidence="7">
    <location>
        <begin position="58"/>
        <end position="141"/>
    </location>
</feature>
<dbReference type="GO" id="GO:0015031">
    <property type="term" value="P:protein transport"/>
    <property type="evidence" value="ECO:0007669"/>
    <property type="project" value="UniProtKB-KW"/>
</dbReference>
<feature type="domain" description="Flagellar assembly protein FliH/Type III secretion system HrpE" evidence="8">
    <location>
        <begin position="122"/>
        <end position="245"/>
    </location>
</feature>
<dbReference type="Pfam" id="PF02108">
    <property type="entry name" value="FliH"/>
    <property type="match status" value="1"/>
</dbReference>
<keyword evidence="7" id="KW-0175">Coiled coil</keyword>
<evidence type="ECO:0000256" key="5">
    <source>
        <dbReference type="ARBA" id="ARBA00022927"/>
    </source>
</evidence>
<dbReference type="RefSeq" id="WP_103202663.1">
    <property type="nucleotide sequence ID" value="NZ_CVTD020000015.1"/>
</dbReference>
<evidence type="ECO:0000256" key="7">
    <source>
        <dbReference type="SAM" id="Coils"/>
    </source>
</evidence>
<organism evidence="9 10">
    <name type="scientific">Herbinix hemicellulosilytica</name>
    <dbReference type="NCBI Taxonomy" id="1564487"/>
    <lineage>
        <taxon>Bacteria</taxon>
        <taxon>Bacillati</taxon>
        <taxon>Bacillota</taxon>
        <taxon>Clostridia</taxon>
        <taxon>Lachnospirales</taxon>
        <taxon>Lachnospiraceae</taxon>
        <taxon>Herbinix</taxon>
    </lineage>
</organism>
<dbReference type="Gene3D" id="1.20.5.620">
    <property type="entry name" value="F1F0 ATP synthase subunit B, membrane domain"/>
    <property type="match status" value="1"/>
</dbReference>
<accession>A0A0H5SIF5</accession>
<evidence type="ECO:0000256" key="4">
    <source>
        <dbReference type="ARBA" id="ARBA00022795"/>
    </source>
</evidence>
<dbReference type="PANTHER" id="PTHR34982:SF1">
    <property type="entry name" value="FLAGELLAR ASSEMBLY PROTEIN FLIH"/>
    <property type="match status" value="1"/>
</dbReference>
<dbReference type="Proteomes" id="UP000236497">
    <property type="component" value="Unassembled WGS sequence"/>
</dbReference>
<evidence type="ECO:0000256" key="2">
    <source>
        <dbReference type="ARBA" id="ARBA00006602"/>
    </source>
</evidence>
<dbReference type="GO" id="GO:0044781">
    <property type="term" value="P:bacterial-type flagellum organization"/>
    <property type="evidence" value="ECO:0007669"/>
    <property type="project" value="UniProtKB-KW"/>
</dbReference>
<proteinExistence type="inferred from homology"/>
<reference evidence="9 10" key="1">
    <citation type="submission" date="2015-06" db="EMBL/GenBank/DDBJ databases">
        <authorList>
            <person name="Wibberg Daniel"/>
        </authorList>
    </citation>
    <scope>NUCLEOTIDE SEQUENCE [LARGE SCALE GENOMIC DNA]</scope>
    <source>
        <strain evidence="9 10">T3/55T</strain>
    </source>
</reference>
<dbReference type="PANTHER" id="PTHR34982">
    <property type="entry name" value="YOP PROTEINS TRANSLOCATION PROTEIN L"/>
    <property type="match status" value="1"/>
</dbReference>
<comment type="function">
    <text evidence="1">Needed for flagellar regrowth and assembly.</text>
</comment>
<protein>
    <recommendedName>
        <fullName evidence="8">Flagellar assembly protein FliH/Type III secretion system HrpE domain-containing protein</fullName>
    </recommendedName>
</protein>
<evidence type="ECO:0000313" key="10">
    <source>
        <dbReference type="Proteomes" id="UP000236497"/>
    </source>
</evidence>